<reference evidence="2 3" key="1">
    <citation type="journal article" date="2010" name="Stand. Genomic Sci.">
        <title>Complete genome sequence of Spirochaeta smaragdinae type strain (SEBR 4228).</title>
        <authorList>
            <person name="Mavromatis K."/>
            <person name="Yasawong M."/>
            <person name="Chertkov O."/>
            <person name="Lapidus A."/>
            <person name="Lucas S."/>
            <person name="Nolan M."/>
            <person name="Del Rio T.G."/>
            <person name="Tice H."/>
            <person name="Cheng J.F."/>
            <person name="Pitluck S."/>
            <person name="Liolios K."/>
            <person name="Ivanova N."/>
            <person name="Tapia R."/>
            <person name="Han C."/>
            <person name="Bruce D."/>
            <person name="Goodwin L."/>
            <person name="Pati A."/>
            <person name="Chen A."/>
            <person name="Palaniappan K."/>
            <person name="Land M."/>
            <person name="Hauser L."/>
            <person name="Chang Y.J."/>
            <person name="Jeffries C.D."/>
            <person name="Detter J.C."/>
            <person name="Rohde M."/>
            <person name="Brambilla E."/>
            <person name="Spring S."/>
            <person name="Goker M."/>
            <person name="Sikorski J."/>
            <person name="Woyke T."/>
            <person name="Bristow J."/>
            <person name="Eisen J.A."/>
            <person name="Markowitz V."/>
            <person name="Hugenholtz P."/>
            <person name="Klenk H.P."/>
            <person name="Kyrpides N.C."/>
        </authorList>
    </citation>
    <scope>NUCLEOTIDE SEQUENCE [LARGE SCALE GENOMIC DNA]</scope>
    <source>
        <strain evidence="3">DSM 11293 / JCM 15392 / SEBR 4228</strain>
    </source>
</reference>
<dbReference type="Gene3D" id="2.90.10.10">
    <property type="entry name" value="Bulb-type lectin domain"/>
    <property type="match status" value="1"/>
</dbReference>
<dbReference type="OrthoDB" id="5513218at2"/>
<dbReference type="InterPro" id="IPR000772">
    <property type="entry name" value="Ricin_B_lectin"/>
</dbReference>
<dbReference type="SMART" id="SM00458">
    <property type="entry name" value="RICIN"/>
    <property type="match status" value="1"/>
</dbReference>
<dbReference type="Pfam" id="PF14200">
    <property type="entry name" value="RicinB_lectin_2"/>
    <property type="match status" value="1"/>
</dbReference>
<dbReference type="CDD" id="cd00161">
    <property type="entry name" value="beta-trefoil_Ricin-like"/>
    <property type="match status" value="1"/>
</dbReference>
<dbReference type="InterPro" id="IPR035992">
    <property type="entry name" value="Ricin_B-like_lectins"/>
</dbReference>
<keyword evidence="3" id="KW-1185">Reference proteome</keyword>
<dbReference type="eggNOG" id="COG3408">
    <property type="taxonomic scope" value="Bacteria"/>
</dbReference>
<gene>
    <name evidence="2" type="ordered locus">Spirs_0691</name>
</gene>
<proteinExistence type="predicted"/>
<sequence length="222" mass="24172">MLTQGDTAHNTNAVVAFADGVCKITGNPGWQSTGSGAVVLMMQDDGHLVTYNSAGHALWTSGTADVDPLRSKPFSFSYTTYNGTYRIESENQLFLDVKGGSKDNKVPLILYPQKDVNNQKFVFQQLSDGSHLITALHSGKAIDVSGGSDNDGAAVIQYSYHDLASNQWWFVLPAARDGYVKLVCNHSEKCLDVPGAHFSSETNLQQHRDNGTRAQMFKLIAV</sequence>
<dbReference type="KEGG" id="ssm:Spirs_0691"/>
<dbReference type="HOGENOM" id="CLU_1244687_0_0_12"/>
<dbReference type="STRING" id="573413.Spirs_0691"/>
<evidence type="ECO:0000259" key="1">
    <source>
        <dbReference type="SMART" id="SM00458"/>
    </source>
</evidence>
<dbReference type="AlphaFoldDB" id="E1RBV0"/>
<dbReference type="InterPro" id="IPR036426">
    <property type="entry name" value="Bulb-type_lectin_dom_sf"/>
</dbReference>
<dbReference type="CAZy" id="CBM13">
    <property type="family name" value="Carbohydrate-Binding Module Family 13"/>
</dbReference>
<evidence type="ECO:0000313" key="2">
    <source>
        <dbReference type="EMBL" id="ADK79830.1"/>
    </source>
</evidence>
<organism evidence="2 3">
    <name type="scientific">Sediminispirochaeta smaragdinae (strain DSM 11293 / JCM 15392 / SEBR 4228)</name>
    <name type="common">Spirochaeta smaragdinae</name>
    <dbReference type="NCBI Taxonomy" id="573413"/>
    <lineage>
        <taxon>Bacteria</taxon>
        <taxon>Pseudomonadati</taxon>
        <taxon>Spirochaetota</taxon>
        <taxon>Spirochaetia</taxon>
        <taxon>Spirochaetales</taxon>
        <taxon>Spirochaetaceae</taxon>
        <taxon>Sediminispirochaeta</taxon>
    </lineage>
</organism>
<dbReference type="Gene3D" id="2.80.10.50">
    <property type="match status" value="1"/>
</dbReference>
<evidence type="ECO:0000313" key="3">
    <source>
        <dbReference type="Proteomes" id="UP000002318"/>
    </source>
</evidence>
<feature type="domain" description="Ricin B lectin" evidence="1">
    <location>
        <begin position="82"/>
        <end position="220"/>
    </location>
</feature>
<accession>E1RBV0</accession>
<dbReference type="Proteomes" id="UP000002318">
    <property type="component" value="Chromosome"/>
</dbReference>
<dbReference type="RefSeq" id="WP_013253294.1">
    <property type="nucleotide sequence ID" value="NC_014364.1"/>
</dbReference>
<name>E1RBV0_SEDSS</name>
<dbReference type="SUPFAM" id="SSF50370">
    <property type="entry name" value="Ricin B-like lectins"/>
    <property type="match status" value="1"/>
</dbReference>
<protein>
    <submittedName>
        <fullName evidence="2">Ricin B lectin</fullName>
    </submittedName>
</protein>
<dbReference type="PROSITE" id="PS50231">
    <property type="entry name" value="RICIN_B_LECTIN"/>
    <property type="match status" value="1"/>
</dbReference>
<dbReference type="EMBL" id="CP002116">
    <property type="protein sequence ID" value="ADK79830.1"/>
    <property type="molecule type" value="Genomic_DNA"/>
</dbReference>
<dbReference type="SUPFAM" id="SSF51110">
    <property type="entry name" value="alpha-D-mannose-specific plant lectins"/>
    <property type="match status" value="1"/>
</dbReference>